<dbReference type="RefSeq" id="WP_206291327.1">
    <property type="nucleotide sequence ID" value="NZ_CP063458.1"/>
</dbReference>
<dbReference type="KEGG" id="hbs:IPV69_19145"/>
<dbReference type="EMBL" id="CP063458">
    <property type="protein sequence ID" value="QOV88348.1"/>
    <property type="molecule type" value="Genomic_DNA"/>
</dbReference>
<evidence type="ECO:0000313" key="2">
    <source>
        <dbReference type="Proteomes" id="UP000593765"/>
    </source>
</evidence>
<dbReference type="AlphaFoldDB" id="A0A7M2WS64"/>
<organism evidence="1 2">
    <name type="scientific">Humisphaera borealis</name>
    <dbReference type="NCBI Taxonomy" id="2807512"/>
    <lineage>
        <taxon>Bacteria</taxon>
        <taxon>Pseudomonadati</taxon>
        <taxon>Planctomycetota</taxon>
        <taxon>Phycisphaerae</taxon>
        <taxon>Tepidisphaerales</taxon>
        <taxon>Tepidisphaeraceae</taxon>
        <taxon>Humisphaera</taxon>
    </lineage>
</organism>
<name>A0A7M2WS64_9BACT</name>
<proteinExistence type="predicted"/>
<reference evidence="1 2" key="1">
    <citation type="submission" date="2020-10" db="EMBL/GenBank/DDBJ databases">
        <title>Wide distribution of Phycisphaera-like planctomycetes from WD2101 soil group in peatlands and genome analysis of the first cultivated representative.</title>
        <authorList>
            <person name="Dedysh S.N."/>
            <person name="Beletsky A.V."/>
            <person name="Ivanova A."/>
            <person name="Kulichevskaya I.S."/>
            <person name="Suzina N.E."/>
            <person name="Philippov D.A."/>
            <person name="Rakitin A.L."/>
            <person name="Mardanov A.V."/>
            <person name="Ravin N.V."/>
        </authorList>
    </citation>
    <scope>NUCLEOTIDE SEQUENCE [LARGE SCALE GENOMIC DNA]</scope>
    <source>
        <strain evidence="1 2">M1803</strain>
    </source>
</reference>
<protein>
    <submittedName>
        <fullName evidence="1">Uncharacterized protein</fullName>
    </submittedName>
</protein>
<keyword evidence="2" id="KW-1185">Reference proteome</keyword>
<sequence length="130" mass="13811">MPAVQTSEPTPAPKSDLVILIRDLILGSRVVAAAKNAGVALVHIRDPARLAVVAGRRLIVDLNQEGAIPAAGRWKSDVPDRFAIGFVSHVDADTARAAREAGIDKIMARSRFVELLPSLLSGERADNDPS</sequence>
<gene>
    <name evidence="1" type="ORF">IPV69_19145</name>
</gene>
<evidence type="ECO:0000313" key="1">
    <source>
        <dbReference type="EMBL" id="QOV88348.1"/>
    </source>
</evidence>
<accession>A0A7M2WS64</accession>
<dbReference type="Proteomes" id="UP000593765">
    <property type="component" value="Chromosome"/>
</dbReference>